<dbReference type="GO" id="GO:0003677">
    <property type="term" value="F:DNA binding"/>
    <property type="evidence" value="ECO:0007669"/>
    <property type="project" value="UniProtKB-UniRule"/>
</dbReference>
<gene>
    <name evidence="5" type="ORF">AOE01nite_32230</name>
</gene>
<organism evidence="5 6">
    <name type="scientific">Acetobacter oeni</name>
    <dbReference type="NCBI Taxonomy" id="304077"/>
    <lineage>
        <taxon>Bacteria</taxon>
        <taxon>Pseudomonadati</taxon>
        <taxon>Pseudomonadota</taxon>
        <taxon>Alphaproteobacteria</taxon>
        <taxon>Acetobacterales</taxon>
        <taxon>Acetobacteraceae</taxon>
        <taxon>Acetobacter</taxon>
    </lineage>
</organism>
<dbReference type="InterPro" id="IPR013573">
    <property type="entry name" value="Tscrpt_reg_YcdC_C"/>
</dbReference>
<dbReference type="InterPro" id="IPR050109">
    <property type="entry name" value="HTH-type_TetR-like_transc_reg"/>
</dbReference>
<proteinExistence type="predicted"/>
<feature type="domain" description="HTH tetR-type" evidence="4">
    <location>
        <begin position="19"/>
        <end position="79"/>
    </location>
</feature>
<dbReference type="InterPro" id="IPR036271">
    <property type="entry name" value="Tet_transcr_reg_TetR-rel_C_sf"/>
</dbReference>
<reference evidence="5 6" key="1">
    <citation type="submission" date="2019-07" db="EMBL/GenBank/DDBJ databases">
        <title>Whole genome shotgun sequence of Acetobacter oeni NBRC 105207.</title>
        <authorList>
            <person name="Hosoyama A."/>
            <person name="Uohara A."/>
            <person name="Ohji S."/>
            <person name="Ichikawa N."/>
        </authorList>
    </citation>
    <scope>NUCLEOTIDE SEQUENCE [LARGE SCALE GENOMIC DNA]</scope>
    <source>
        <strain evidence="5 6">NBRC 105207</strain>
    </source>
</reference>
<evidence type="ECO:0000256" key="3">
    <source>
        <dbReference type="SAM" id="MobiDB-lite"/>
    </source>
</evidence>
<protein>
    <submittedName>
        <fullName evidence="5">TetR family transcriptional regulator</fullName>
    </submittedName>
</protein>
<keyword evidence="1 2" id="KW-0238">DNA-binding</keyword>
<dbReference type="PRINTS" id="PR00455">
    <property type="entry name" value="HTHTETR"/>
</dbReference>
<dbReference type="Pfam" id="PF08362">
    <property type="entry name" value="TetR_C_3"/>
    <property type="match status" value="1"/>
</dbReference>
<keyword evidence="6" id="KW-1185">Reference proteome</keyword>
<name>A0A511XQ13_9PROT</name>
<dbReference type="GO" id="GO:0045892">
    <property type="term" value="P:negative regulation of DNA-templated transcription"/>
    <property type="evidence" value="ECO:0007669"/>
    <property type="project" value="InterPro"/>
</dbReference>
<dbReference type="Proteomes" id="UP000321746">
    <property type="component" value="Unassembled WGS sequence"/>
</dbReference>
<dbReference type="InterPro" id="IPR009057">
    <property type="entry name" value="Homeodomain-like_sf"/>
</dbReference>
<dbReference type="Gene3D" id="1.10.357.10">
    <property type="entry name" value="Tetracycline Repressor, domain 2"/>
    <property type="match status" value="1"/>
</dbReference>
<dbReference type="PROSITE" id="PS50977">
    <property type="entry name" value="HTH_TETR_2"/>
    <property type="match status" value="1"/>
</dbReference>
<accession>A0A511XQ13</accession>
<comment type="caution">
    <text evidence="5">The sequence shown here is derived from an EMBL/GenBank/DDBJ whole genome shotgun (WGS) entry which is preliminary data.</text>
</comment>
<dbReference type="SUPFAM" id="SSF46689">
    <property type="entry name" value="Homeodomain-like"/>
    <property type="match status" value="1"/>
</dbReference>
<evidence type="ECO:0000256" key="2">
    <source>
        <dbReference type="PROSITE-ProRule" id="PRU00335"/>
    </source>
</evidence>
<dbReference type="SUPFAM" id="SSF48498">
    <property type="entry name" value="Tetracyclin repressor-like, C-terminal domain"/>
    <property type="match status" value="1"/>
</dbReference>
<feature type="DNA-binding region" description="H-T-H motif" evidence="2">
    <location>
        <begin position="42"/>
        <end position="61"/>
    </location>
</feature>
<dbReference type="InterPro" id="IPR001647">
    <property type="entry name" value="HTH_TetR"/>
</dbReference>
<dbReference type="OrthoDB" id="2356263at2"/>
<dbReference type="AlphaFoldDB" id="A0A511XQ13"/>
<evidence type="ECO:0000313" key="6">
    <source>
        <dbReference type="Proteomes" id="UP000321746"/>
    </source>
</evidence>
<evidence type="ECO:0000256" key="1">
    <source>
        <dbReference type="ARBA" id="ARBA00023125"/>
    </source>
</evidence>
<feature type="region of interest" description="Disordered" evidence="3">
    <location>
        <begin position="1"/>
        <end position="21"/>
    </location>
</feature>
<evidence type="ECO:0000259" key="4">
    <source>
        <dbReference type="PROSITE" id="PS50977"/>
    </source>
</evidence>
<dbReference type="PANTHER" id="PTHR30328:SF54">
    <property type="entry name" value="HTH-TYPE TRANSCRIPTIONAL REPRESSOR SCO4008"/>
    <property type="match status" value="1"/>
</dbReference>
<dbReference type="RefSeq" id="WP_146892446.1">
    <property type="nucleotide sequence ID" value="NZ_BJYG01000065.1"/>
</dbReference>
<dbReference type="Gene3D" id="1.10.10.60">
    <property type="entry name" value="Homeodomain-like"/>
    <property type="match status" value="1"/>
</dbReference>
<dbReference type="Pfam" id="PF00440">
    <property type="entry name" value="TetR_N"/>
    <property type="match status" value="1"/>
</dbReference>
<sequence length="219" mass="24544">MPESRRNQNTPARTGTPRRNTVPQILNAAEQVFSTHGFAGARVDDIAKACELPKANVLYYFGTKEDLYQATLERLLMHWLDDADLWLSSAHAPLDAVEGYVRAKMEFSRQRPAASRIFAYELLAGGAFVKGFLAGPLRDHVVRRTEVFRHWQRQGLMTEIDPVHFLFSLWSLTQSYADMQVQMAAVLDKASLTKADFEAGVQTIMKLVASVCFPVKPAG</sequence>
<dbReference type="PANTHER" id="PTHR30328">
    <property type="entry name" value="TRANSCRIPTIONAL REPRESSOR"/>
    <property type="match status" value="1"/>
</dbReference>
<feature type="compositionally biased region" description="Polar residues" evidence="3">
    <location>
        <begin position="7"/>
        <end position="21"/>
    </location>
</feature>
<dbReference type="EMBL" id="BJYG01000065">
    <property type="protein sequence ID" value="GEN64999.1"/>
    <property type="molecule type" value="Genomic_DNA"/>
</dbReference>
<evidence type="ECO:0000313" key="5">
    <source>
        <dbReference type="EMBL" id="GEN64999.1"/>
    </source>
</evidence>